<keyword evidence="1" id="KW-1133">Transmembrane helix</keyword>
<evidence type="ECO:0000313" key="4">
    <source>
        <dbReference type="Proteomes" id="UP000015101"/>
    </source>
</evidence>
<dbReference type="EMBL" id="KB097143">
    <property type="protein sequence ID" value="ESN99351.1"/>
    <property type="molecule type" value="Genomic_DNA"/>
</dbReference>
<reference evidence="3" key="3">
    <citation type="submission" date="2015-06" db="UniProtKB">
        <authorList>
            <consortium name="EnsemblMetazoa"/>
        </authorList>
    </citation>
    <scope>IDENTIFICATION</scope>
</reference>
<evidence type="ECO:0008006" key="5">
    <source>
        <dbReference type="Google" id="ProtNLM"/>
    </source>
</evidence>
<dbReference type="OrthoDB" id="419189at2759"/>
<reference evidence="2 4" key="2">
    <citation type="journal article" date="2013" name="Nature">
        <title>Insights into bilaterian evolution from three spiralian genomes.</title>
        <authorList>
            <person name="Simakov O."/>
            <person name="Marletaz F."/>
            <person name="Cho S.J."/>
            <person name="Edsinger-Gonzales E."/>
            <person name="Havlak P."/>
            <person name="Hellsten U."/>
            <person name="Kuo D.H."/>
            <person name="Larsson T."/>
            <person name="Lv J."/>
            <person name="Arendt D."/>
            <person name="Savage R."/>
            <person name="Osoegawa K."/>
            <person name="de Jong P."/>
            <person name="Grimwood J."/>
            <person name="Chapman J.A."/>
            <person name="Shapiro H."/>
            <person name="Aerts A."/>
            <person name="Otillar R.P."/>
            <person name="Terry A.Y."/>
            <person name="Boore J.L."/>
            <person name="Grigoriev I.V."/>
            <person name="Lindberg D.R."/>
            <person name="Seaver E.C."/>
            <person name="Weisblat D.A."/>
            <person name="Putnam N.H."/>
            <person name="Rokhsar D.S."/>
        </authorList>
    </citation>
    <scope>NUCLEOTIDE SEQUENCE</scope>
</reference>
<dbReference type="CTD" id="20199814"/>
<proteinExistence type="predicted"/>
<reference evidence="4" key="1">
    <citation type="submission" date="2012-12" db="EMBL/GenBank/DDBJ databases">
        <authorList>
            <person name="Hellsten U."/>
            <person name="Grimwood J."/>
            <person name="Chapman J.A."/>
            <person name="Shapiro H."/>
            <person name="Aerts A."/>
            <person name="Otillar R.P."/>
            <person name="Terry A.Y."/>
            <person name="Boore J.L."/>
            <person name="Simakov O."/>
            <person name="Marletaz F."/>
            <person name="Cho S.-J."/>
            <person name="Edsinger-Gonzales E."/>
            <person name="Havlak P."/>
            <person name="Kuo D.-H."/>
            <person name="Larsson T."/>
            <person name="Lv J."/>
            <person name="Arendt D."/>
            <person name="Savage R."/>
            <person name="Osoegawa K."/>
            <person name="de Jong P."/>
            <person name="Lindberg D.R."/>
            <person name="Seaver E.C."/>
            <person name="Weisblat D.A."/>
            <person name="Putnam N.H."/>
            <person name="Grigoriev I.V."/>
            <person name="Rokhsar D.S."/>
        </authorList>
    </citation>
    <scope>NUCLEOTIDE SEQUENCE</scope>
</reference>
<dbReference type="InParanoid" id="T1ETB4"/>
<dbReference type="Proteomes" id="UP000015101">
    <property type="component" value="Unassembled WGS sequence"/>
</dbReference>
<gene>
    <name evidence="3" type="primary">20199814</name>
    <name evidence="2" type="ORF">HELRODRAFT_162883</name>
</gene>
<keyword evidence="4" id="KW-1185">Reference proteome</keyword>
<protein>
    <recommendedName>
        <fullName evidence="5">Reverse transcriptase domain-containing protein</fullName>
    </recommendedName>
</protein>
<sequence length="268" mass="30243">MVISNTRSQLLSFYQPTTGKAALIYDSMRNHHLDMLCLTETWIASDDPDVIKPPGPITSEFLDDFNNLIERQINKYDKGNILDLLITHSIIVSAVNVYPTSFSDHSLITISICTPRLNITSNKAAFRNLKKLMLIQIIFLLQLAIVFALISLMMSHLMRSKALSIPLASGPFPTSSVKKLHQYPINCHFHSAYRKYNSTETALLHILDHVFNPATGSVLGPLLFTLYISPINEIINRFNVSYHQYADDTQFFILLNNDISSKVNAITT</sequence>
<evidence type="ECO:0000313" key="2">
    <source>
        <dbReference type="EMBL" id="ESN99351.1"/>
    </source>
</evidence>
<dbReference type="KEGG" id="hro:HELRODRAFT_162883"/>
<keyword evidence="1" id="KW-0812">Transmembrane</keyword>
<dbReference type="STRING" id="6412.T1ETB4"/>
<dbReference type="EMBL" id="AMQM01001214">
    <property type="status" value="NOT_ANNOTATED_CDS"/>
    <property type="molecule type" value="Genomic_DNA"/>
</dbReference>
<dbReference type="GeneID" id="20199814"/>
<organism evidence="3 4">
    <name type="scientific">Helobdella robusta</name>
    <name type="common">Californian leech</name>
    <dbReference type="NCBI Taxonomy" id="6412"/>
    <lineage>
        <taxon>Eukaryota</taxon>
        <taxon>Metazoa</taxon>
        <taxon>Spiralia</taxon>
        <taxon>Lophotrochozoa</taxon>
        <taxon>Annelida</taxon>
        <taxon>Clitellata</taxon>
        <taxon>Hirudinea</taxon>
        <taxon>Rhynchobdellida</taxon>
        <taxon>Glossiphoniidae</taxon>
        <taxon>Helobdella</taxon>
    </lineage>
</organism>
<evidence type="ECO:0000256" key="1">
    <source>
        <dbReference type="SAM" id="Phobius"/>
    </source>
</evidence>
<dbReference type="EnsemblMetazoa" id="HelroT162883">
    <property type="protein sequence ID" value="HelroP162883"/>
    <property type="gene ID" value="HelroG162883"/>
</dbReference>
<dbReference type="RefSeq" id="XP_009023207.1">
    <property type="nucleotide sequence ID" value="XM_009024959.1"/>
</dbReference>
<accession>T1ETB4</accession>
<dbReference type="AlphaFoldDB" id="T1ETB4"/>
<dbReference type="HOGENOM" id="CLU_1039292_0_0_1"/>
<evidence type="ECO:0000313" key="3">
    <source>
        <dbReference type="EnsemblMetazoa" id="HelroP162883"/>
    </source>
</evidence>
<keyword evidence="1" id="KW-0472">Membrane</keyword>
<name>T1ETB4_HELRO</name>
<feature type="transmembrane region" description="Helical" evidence="1">
    <location>
        <begin position="133"/>
        <end position="154"/>
    </location>
</feature>